<feature type="transmembrane region" description="Helical" evidence="6">
    <location>
        <begin position="13"/>
        <end position="32"/>
    </location>
</feature>
<gene>
    <name evidence="8" type="ORF">G5C33_18335</name>
</gene>
<keyword evidence="4 6" id="KW-0472">Membrane</keyword>
<dbReference type="Proteomes" id="UP000501568">
    <property type="component" value="Chromosome"/>
</dbReference>
<feature type="transmembrane region" description="Helical" evidence="6">
    <location>
        <begin position="153"/>
        <end position="174"/>
    </location>
</feature>
<dbReference type="EMBL" id="CP049109">
    <property type="protein sequence ID" value="QIG81551.1"/>
    <property type="molecule type" value="Genomic_DNA"/>
</dbReference>
<evidence type="ECO:0000256" key="6">
    <source>
        <dbReference type="SAM" id="Phobius"/>
    </source>
</evidence>
<accession>A0A6G6Y9M9</accession>
<feature type="transmembrane region" description="Helical" evidence="6">
    <location>
        <begin position="100"/>
        <end position="118"/>
    </location>
</feature>
<feature type="region of interest" description="Disordered" evidence="5">
    <location>
        <begin position="253"/>
        <end position="273"/>
    </location>
</feature>
<keyword evidence="2 6" id="KW-0812">Transmembrane</keyword>
<keyword evidence="3 6" id="KW-1133">Transmembrane helix</keyword>
<dbReference type="PANTHER" id="PTHR11863">
    <property type="entry name" value="STEROL DESATURASE"/>
    <property type="match status" value="1"/>
</dbReference>
<keyword evidence="9" id="KW-1185">Reference proteome</keyword>
<reference evidence="8 9" key="1">
    <citation type="submission" date="2020-02" db="EMBL/GenBank/DDBJ databases">
        <authorList>
            <person name="Zheng R.K."/>
            <person name="Sun C.M."/>
        </authorList>
    </citation>
    <scope>NUCLEOTIDE SEQUENCE [LARGE SCALE GENOMIC DNA]</scope>
    <source>
        <strain evidence="9">zrk23</strain>
    </source>
</reference>
<evidence type="ECO:0000256" key="2">
    <source>
        <dbReference type="ARBA" id="ARBA00022692"/>
    </source>
</evidence>
<dbReference type="Pfam" id="PF04116">
    <property type="entry name" value="FA_hydroxylase"/>
    <property type="match status" value="1"/>
</dbReference>
<name>A0A6G6Y9M9_9SPHN</name>
<dbReference type="InterPro" id="IPR006694">
    <property type="entry name" value="Fatty_acid_hydroxylase"/>
</dbReference>
<dbReference type="RefSeq" id="WP_165328478.1">
    <property type="nucleotide sequence ID" value="NZ_CP049109.1"/>
</dbReference>
<comment type="subcellular location">
    <subcellularLocation>
        <location evidence="1">Membrane</location>
    </subcellularLocation>
</comment>
<dbReference type="InterPro" id="IPR050307">
    <property type="entry name" value="Sterol_Desaturase_Related"/>
</dbReference>
<dbReference type="AlphaFoldDB" id="A0A6G6Y9M9"/>
<evidence type="ECO:0000256" key="1">
    <source>
        <dbReference type="ARBA" id="ARBA00004370"/>
    </source>
</evidence>
<feature type="domain" description="Fatty acid hydroxylase" evidence="7">
    <location>
        <begin position="105"/>
        <end position="245"/>
    </location>
</feature>
<organism evidence="8 9">
    <name type="scientific">Stakelama tenebrarum</name>
    <dbReference type="NCBI Taxonomy" id="2711215"/>
    <lineage>
        <taxon>Bacteria</taxon>
        <taxon>Pseudomonadati</taxon>
        <taxon>Pseudomonadota</taxon>
        <taxon>Alphaproteobacteria</taxon>
        <taxon>Sphingomonadales</taxon>
        <taxon>Sphingomonadaceae</taxon>
        <taxon>Stakelama</taxon>
    </lineage>
</organism>
<evidence type="ECO:0000259" key="7">
    <source>
        <dbReference type="Pfam" id="PF04116"/>
    </source>
</evidence>
<dbReference type="GO" id="GO:0005506">
    <property type="term" value="F:iron ion binding"/>
    <property type="evidence" value="ECO:0007669"/>
    <property type="project" value="InterPro"/>
</dbReference>
<evidence type="ECO:0000313" key="8">
    <source>
        <dbReference type="EMBL" id="QIG81551.1"/>
    </source>
</evidence>
<evidence type="ECO:0000256" key="4">
    <source>
        <dbReference type="ARBA" id="ARBA00023136"/>
    </source>
</evidence>
<dbReference type="KEGG" id="spzr:G5C33_18335"/>
<protein>
    <submittedName>
        <fullName evidence="8">Sterol desaturase family protein</fullName>
    </submittedName>
</protein>
<dbReference type="GO" id="GO:0008610">
    <property type="term" value="P:lipid biosynthetic process"/>
    <property type="evidence" value="ECO:0007669"/>
    <property type="project" value="InterPro"/>
</dbReference>
<evidence type="ECO:0000313" key="9">
    <source>
        <dbReference type="Proteomes" id="UP000501568"/>
    </source>
</evidence>
<sequence>MNGFSFDAIAADYHWQLSLITLVSIFVVNFIAKKIAVALVPTLREARAANHEAYATKMQKASYAANQKWNRKWGVVFFAVIFGLIIPFCVTVEAQPWWRYLVDMFVILMVYDFFYYLAHRFLFHDEGFFGGPLLWVHAVHHRQHNPCRGDSSFIHPIEVALGLSLYVGTVFLLSRFMGDFHVVTIVITWIAFSEINLHNHDLWTADKFPFRYANTMAKMHHNHHARFTGGNFATISLFYDWLFGTLDYGDKPRKAGSVKRRRKAQVSPQNGAS</sequence>
<feature type="transmembrane region" description="Helical" evidence="6">
    <location>
        <begin position="73"/>
        <end position="94"/>
    </location>
</feature>
<evidence type="ECO:0000256" key="3">
    <source>
        <dbReference type="ARBA" id="ARBA00022989"/>
    </source>
</evidence>
<dbReference type="GO" id="GO:0016020">
    <property type="term" value="C:membrane"/>
    <property type="evidence" value="ECO:0007669"/>
    <property type="project" value="UniProtKB-SubCell"/>
</dbReference>
<dbReference type="GO" id="GO:0016491">
    <property type="term" value="F:oxidoreductase activity"/>
    <property type="evidence" value="ECO:0007669"/>
    <property type="project" value="InterPro"/>
</dbReference>
<evidence type="ECO:0000256" key="5">
    <source>
        <dbReference type="SAM" id="MobiDB-lite"/>
    </source>
</evidence>
<feature type="compositionally biased region" description="Basic residues" evidence="5">
    <location>
        <begin position="254"/>
        <end position="264"/>
    </location>
</feature>
<proteinExistence type="predicted"/>